<sequence length="528" mass="55605">MTVYLCAVDVGTLSARAGVFDTAGRMLSRAVAEIIVHDAPGQRAEYASDQIWQAVCAATRDAVAQAGVEPGQIRALGFDATCSLVLRDRQGAPLALGPDGRDTIAWYDHRAHDEALICTATGHRLIDHLGGAMSPEMQTPKLLWLKRHRPDLWAQLGSARDLADHLTRRATGCPAASACSLATKWPYLPEHDGWQRDFLAQIGLEDLCDRAALPDPATPVGQSVGALSPQAAADLGLAPGTPVAAGMIDAYAGALGTLGLKPDTAPDQRLTLIAGTSNCIMAITTRPLFARGIWGPSLGTVLPGHWTSEGGQSAAGAALDYVLDSWPLTELETRPDHSAVLARIAVLLAEHGPALGREIDVLPDFNGNRSPLSDPTARAVISGLGLERSFDALCTLYWRTAVALALGVRQIIEHLNGPDPAGNRPAETLAIAGGLARTTILKQLFADVTGLKILRSEAEDTVLLGTAIAASVAGGVQPDLASAARAMTELATVLTPDPARRAAFDRDYAVMLRLQAQRAELAVLKAPR</sequence>
<dbReference type="Pfam" id="PF00370">
    <property type="entry name" value="FGGY_N"/>
    <property type="match status" value="1"/>
</dbReference>
<dbReference type="PANTHER" id="PTHR43435:SF4">
    <property type="entry name" value="FGGY CARBOHYDRATE KINASE DOMAIN-CONTAINING PROTEIN"/>
    <property type="match status" value="1"/>
</dbReference>
<dbReference type="GO" id="GO:0016301">
    <property type="term" value="F:kinase activity"/>
    <property type="evidence" value="ECO:0007669"/>
    <property type="project" value="UniProtKB-KW"/>
</dbReference>
<dbReference type="PIRSF" id="PIRSF000538">
    <property type="entry name" value="GlpK"/>
    <property type="match status" value="1"/>
</dbReference>
<evidence type="ECO:0000313" key="6">
    <source>
        <dbReference type="EMBL" id="MCW1933855.1"/>
    </source>
</evidence>
<keyword evidence="7" id="KW-1185">Reference proteome</keyword>
<evidence type="ECO:0000256" key="3">
    <source>
        <dbReference type="ARBA" id="ARBA00022777"/>
    </source>
</evidence>
<comment type="similarity">
    <text evidence="1">Belongs to the FGGY kinase family.</text>
</comment>
<evidence type="ECO:0000313" key="7">
    <source>
        <dbReference type="Proteomes" id="UP001208938"/>
    </source>
</evidence>
<proteinExistence type="inferred from homology"/>
<dbReference type="CDD" id="cd07782">
    <property type="entry name" value="ASKHA_NBD_FGGY_D-RBK"/>
    <property type="match status" value="1"/>
</dbReference>
<dbReference type="Pfam" id="PF02782">
    <property type="entry name" value="FGGY_C"/>
    <property type="match status" value="1"/>
</dbReference>
<dbReference type="Proteomes" id="UP001208938">
    <property type="component" value="Unassembled WGS sequence"/>
</dbReference>
<dbReference type="InterPro" id="IPR018485">
    <property type="entry name" value="FGGY_C"/>
</dbReference>
<dbReference type="InterPro" id="IPR006003">
    <property type="entry name" value="FGGY_RbtK-like"/>
</dbReference>
<dbReference type="Gene3D" id="1.20.58.2240">
    <property type="match status" value="1"/>
</dbReference>
<dbReference type="InterPro" id="IPR043129">
    <property type="entry name" value="ATPase_NBD"/>
</dbReference>
<gene>
    <name evidence="6" type="ORF">OKW52_16730</name>
</gene>
<dbReference type="EMBL" id="JAPDFL010000001">
    <property type="protein sequence ID" value="MCW1933855.1"/>
    <property type="molecule type" value="Genomic_DNA"/>
</dbReference>
<dbReference type="SUPFAM" id="SSF53067">
    <property type="entry name" value="Actin-like ATPase domain"/>
    <property type="match status" value="2"/>
</dbReference>
<evidence type="ECO:0000256" key="2">
    <source>
        <dbReference type="ARBA" id="ARBA00022679"/>
    </source>
</evidence>
<dbReference type="InterPro" id="IPR000577">
    <property type="entry name" value="Carb_kinase_FGGY"/>
</dbReference>
<protein>
    <submittedName>
        <fullName evidence="6">FGGY family pentulose kinase</fullName>
    </submittedName>
</protein>
<accession>A0ABT3H2E6</accession>
<organism evidence="6 7">
    <name type="scientific">Pararhodobacter zhoushanensis</name>
    <dbReference type="NCBI Taxonomy" id="2479545"/>
    <lineage>
        <taxon>Bacteria</taxon>
        <taxon>Pseudomonadati</taxon>
        <taxon>Pseudomonadota</taxon>
        <taxon>Alphaproteobacteria</taxon>
        <taxon>Rhodobacterales</taxon>
        <taxon>Paracoccaceae</taxon>
        <taxon>Pararhodobacter</taxon>
    </lineage>
</organism>
<dbReference type="RefSeq" id="WP_264506724.1">
    <property type="nucleotide sequence ID" value="NZ_JAPDFL010000001.1"/>
</dbReference>
<evidence type="ECO:0000256" key="1">
    <source>
        <dbReference type="ARBA" id="ARBA00009156"/>
    </source>
</evidence>
<dbReference type="PANTHER" id="PTHR43435">
    <property type="entry name" value="RIBULOKINASE"/>
    <property type="match status" value="1"/>
</dbReference>
<feature type="domain" description="Carbohydrate kinase FGGY C-terminal" evidence="5">
    <location>
        <begin position="271"/>
        <end position="473"/>
    </location>
</feature>
<evidence type="ECO:0000259" key="5">
    <source>
        <dbReference type="Pfam" id="PF02782"/>
    </source>
</evidence>
<dbReference type="Gene3D" id="3.30.420.40">
    <property type="match status" value="1"/>
</dbReference>
<dbReference type="NCBIfam" id="TIGR01315">
    <property type="entry name" value="5C_CHO_kinase"/>
    <property type="match status" value="1"/>
</dbReference>
<reference evidence="6 7" key="1">
    <citation type="submission" date="2022-10" db="EMBL/GenBank/DDBJ databases">
        <title>Pararhodobacter sp. nov., isolated from marine algae.</title>
        <authorList>
            <person name="Choi B.J."/>
            <person name="Kim J.M."/>
            <person name="Lee J.K."/>
            <person name="Choi D.G."/>
            <person name="Jeon C.O."/>
        </authorList>
    </citation>
    <scope>NUCLEOTIDE SEQUENCE [LARGE SCALE GENOMIC DNA]</scope>
    <source>
        <strain evidence="6 7">ZQ420</strain>
    </source>
</reference>
<keyword evidence="2" id="KW-0808">Transferase</keyword>
<dbReference type="InterPro" id="IPR018484">
    <property type="entry name" value="FGGY_N"/>
</dbReference>
<name>A0ABT3H2E6_9RHOB</name>
<comment type="caution">
    <text evidence="6">The sequence shown here is derived from an EMBL/GenBank/DDBJ whole genome shotgun (WGS) entry which is preliminary data.</text>
</comment>
<evidence type="ECO:0000259" key="4">
    <source>
        <dbReference type="Pfam" id="PF00370"/>
    </source>
</evidence>
<feature type="domain" description="Carbohydrate kinase FGGY N-terminal" evidence="4">
    <location>
        <begin position="4"/>
        <end position="256"/>
    </location>
</feature>
<keyword evidence="3 6" id="KW-0418">Kinase</keyword>